<comment type="caution">
    <text evidence="1">The sequence shown here is derived from an EMBL/GenBank/DDBJ whole genome shotgun (WGS) entry which is preliminary data.</text>
</comment>
<dbReference type="Proteomes" id="UP001161757">
    <property type="component" value="Unassembled WGS sequence"/>
</dbReference>
<protein>
    <submittedName>
        <fullName evidence="1">Uncharacterized protein</fullName>
    </submittedName>
</protein>
<name>A0AAN6EYZ6_EXODE</name>
<dbReference type="AlphaFoldDB" id="A0AAN6EYZ6"/>
<evidence type="ECO:0000313" key="2">
    <source>
        <dbReference type="Proteomes" id="UP001161757"/>
    </source>
</evidence>
<reference evidence="1" key="1">
    <citation type="submission" date="2023-01" db="EMBL/GenBank/DDBJ databases">
        <title>Exophiala dermititidis isolated from Cystic Fibrosis Patient.</title>
        <authorList>
            <person name="Kurbessoian T."/>
            <person name="Crocker A."/>
            <person name="Murante D."/>
            <person name="Hogan D.A."/>
            <person name="Stajich J.E."/>
        </authorList>
    </citation>
    <scope>NUCLEOTIDE SEQUENCE</scope>
    <source>
        <strain evidence="1">Ex8</strain>
    </source>
</reference>
<gene>
    <name evidence="1" type="ORF">HRR80_003629</name>
</gene>
<evidence type="ECO:0000313" key="1">
    <source>
        <dbReference type="EMBL" id="KAJ8992530.1"/>
    </source>
</evidence>
<sequence>MGFPLFARHWKSLGADRKSYHTILAFLKRALAVPDLNLEVRTVRPSKAYRLQQRLIRRYLGILTSMTT</sequence>
<organism evidence="1 2">
    <name type="scientific">Exophiala dermatitidis</name>
    <name type="common">Black yeast-like fungus</name>
    <name type="synonym">Wangiella dermatitidis</name>
    <dbReference type="NCBI Taxonomy" id="5970"/>
    <lineage>
        <taxon>Eukaryota</taxon>
        <taxon>Fungi</taxon>
        <taxon>Dikarya</taxon>
        <taxon>Ascomycota</taxon>
        <taxon>Pezizomycotina</taxon>
        <taxon>Eurotiomycetes</taxon>
        <taxon>Chaetothyriomycetidae</taxon>
        <taxon>Chaetothyriales</taxon>
        <taxon>Herpotrichiellaceae</taxon>
        <taxon>Exophiala</taxon>
    </lineage>
</organism>
<accession>A0AAN6EYZ6</accession>
<dbReference type="EMBL" id="JAJGCB010000005">
    <property type="protein sequence ID" value="KAJ8992530.1"/>
    <property type="molecule type" value="Genomic_DNA"/>
</dbReference>
<proteinExistence type="predicted"/>